<evidence type="ECO:0000256" key="1">
    <source>
        <dbReference type="SAM" id="MobiDB-lite"/>
    </source>
</evidence>
<feature type="region of interest" description="Disordered" evidence="1">
    <location>
        <begin position="79"/>
        <end position="161"/>
    </location>
</feature>
<keyword evidence="3" id="KW-1185">Reference proteome</keyword>
<organism evidence="2 3">
    <name type="scientific">Lymnaea stagnalis</name>
    <name type="common">Great pond snail</name>
    <name type="synonym">Helix stagnalis</name>
    <dbReference type="NCBI Taxonomy" id="6523"/>
    <lineage>
        <taxon>Eukaryota</taxon>
        <taxon>Metazoa</taxon>
        <taxon>Spiralia</taxon>
        <taxon>Lophotrochozoa</taxon>
        <taxon>Mollusca</taxon>
        <taxon>Gastropoda</taxon>
        <taxon>Heterobranchia</taxon>
        <taxon>Euthyneura</taxon>
        <taxon>Panpulmonata</taxon>
        <taxon>Hygrophila</taxon>
        <taxon>Lymnaeoidea</taxon>
        <taxon>Lymnaeidae</taxon>
        <taxon>Lymnaea</taxon>
    </lineage>
</organism>
<dbReference type="Proteomes" id="UP001497497">
    <property type="component" value="Unassembled WGS sequence"/>
</dbReference>
<feature type="compositionally biased region" description="Polar residues" evidence="1">
    <location>
        <begin position="84"/>
        <end position="138"/>
    </location>
</feature>
<evidence type="ECO:0000313" key="3">
    <source>
        <dbReference type="Proteomes" id="UP001497497"/>
    </source>
</evidence>
<dbReference type="AlphaFoldDB" id="A0AAV2I3S5"/>
<gene>
    <name evidence="2" type="ORF">GSLYS_00014835001</name>
</gene>
<sequence length="194" mass="19939">MVFLLIQCTTFCFIIPSSELYIDHYTTMTNFTLTLAGTLLLVLSAGARPQGDGAIKRQGEDPGEPEDVDVVRTIVTRATVTTAGPNVTTSSAPSNPEATTNTSGNQGATDKPNDMTTAVVNQDTASLTSADQPTTAPVASQGAASAPPNQETTADPATTAPSVNATAVSEVSDIPTTASVSVAADRTTQVPLRR</sequence>
<comment type="caution">
    <text evidence="2">The sequence shown here is derived from an EMBL/GenBank/DDBJ whole genome shotgun (WGS) entry which is preliminary data.</text>
</comment>
<protein>
    <submittedName>
        <fullName evidence="2">Uncharacterized protein</fullName>
    </submittedName>
</protein>
<name>A0AAV2I3S5_LYMST</name>
<evidence type="ECO:0000313" key="2">
    <source>
        <dbReference type="EMBL" id="CAL1541193.1"/>
    </source>
</evidence>
<proteinExistence type="predicted"/>
<feature type="compositionally biased region" description="Polar residues" evidence="1">
    <location>
        <begin position="147"/>
        <end position="161"/>
    </location>
</feature>
<dbReference type="EMBL" id="CAXITT010000419">
    <property type="protein sequence ID" value="CAL1541193.1"/>
    <property type="molecule type" value="Genomic_DNA"/>
</dbReference>
<reference evidence="2 3" key="1">
    <citation type="submission" date="2024-04" db="EMBL/GenBank/DDBJ databases">
        <authorList>
            <consortium name="Genoscope - CEA"/>
            <person name="William W."/>
        </authorList>
    </citation>
    <scope>NUCLEOTIDE SEQUENCE [LARGE SCALE GENOMIC DNA]</scope>
</reference>
<accession>A0AAV2I3S5</accession>